<dbReference type="InterPro" id="IPR016032">
    <property type="entry name" value="Sig_transdc_resp-reg_C-effctor"/>
</dbReference>
<dbReference type="InterPro" id="IPR049945">
    <property type="entry name" value="AAA_22"/>
</dbReference>
<dbReference type="Gene3D" id="1.25.40.10">
    <property type="entry name" value="Tetratricopeptide repeat domain"/>
    <property type="match status" value="1"/>
</dbReference>
<dbReference type="PANTHER" id="PTHR35807:SF1">
    <property type="entry name" value="TRANSCRIPTIONAL REGULATOR REDD"/>
    <property type="match status" value="1"/>
</dbReference>
<dbReference type="Pfam" id="PF00486">
    <property type="entry name" value="Trans_reg_C"/>
    <property type="match status" value="1"/>
</dbReference>
<proteinExistence type="inferred from homology"/>
<dbReference type="SMART" id="SM00862">
    <property type="entry name" value="Trans_reg_C"/>
    <property type="match status" value="1"/>
</dbReference>
<evidence type="ECO:0000256" key="1">
    <source>
        <dbReference type="ARBA" id="ARBA00005820"/>
    </source>
</evidence>
<feature type="region of interest" description="Disordered" evidence="7">
    <location>
        <begin position="1"/>
        <end position="100"/>
    </location>
</feature>
<feature type="compositionally biased region" description="Basic and acidic residues" evidence="7">
    <location>
        <begin position="9"/>
        <end position="27"/>
    </location>
</feature>
<dbReference type="SUPFAM" id="SSF48452">
    <property type="entry name" value="TPR-like"/>
    <property type="match status" value="1"/>
</dbReference>
<dbReference type="SMART" id="SM01043">
    <property type="entry name" value="BTAD"/>
    <property type="match status" value="1"/>
</dbReference>
<feature type="compositionally biased region" description="Low complexity" evidence="7">
    <location>
        <begin position="884"/>
        <end position="905"/>
    </location>
</feature>
<evidence type="ECO:0000259" key="8">
    <source>
        <dbReference type="PROSITE" id="PS51755"/>
    </source>
</evidence>
<protein>
    <submittedName>
        <fullName evidence="9">BTAD domain-containing putative transcriptional regulator</fullName>
    </submittedName>
</protein>
<dbReference type="InterPro" id="IPR051677">
    <property type="entry name" value="AfsR-DnrI-RedD_regulator"/>
</dbReference>
<dbReference type="Pfam" id="PF03704">
    <property type="entry name" value="BTAD"/>
    <property type="match status" value="1"/>
</dbReference>
<evidence type="ECO:0000256" key="2">
    <source>
        <dbReference type="ARBA" id="ARBA00023012"/>
    </source>
</evidence>
<name>A0ABY9RPY8_9ACTN</name>
<dbReference type="PRINTS" id="PR00364">
    <property type="entry name" value="DISEASERSIST"/>
</dbReference>
<feature type="DNA-binding region" description="OmpR/PhoB-type" evidence="6">
    <location>
        <begin position="99"/>
        <end position="203"/>
    </location>
</feature>
<feature type="region of interest" description="Disordered" evidence="7">
    <location>
        <begin position="884"/>
        <end position="943"/>
    </location>
</feature>
<organism evidence="9 10">
    <name type="scientific">Streptomyces roseicoloratus</name>
    <dbReference type="NCBI Taxonomy" id="2508722"/>
    <lineage>
        <taxon>Bacteria</taxon>
        <taxon>Bacillati</taxon>
        <taxon>Actinomycetota</taxon>
        <taxon>Actinomycetes</taxon>
        <taxon>Kitasatosporales</taxon>
        <taxon>Streptomycetaceae</taxon>
        <taxon>Streptomyces</taxon>
    </lineage>
</organism>
<sequence>MRRAGTRRRPPERCGDPCRAAGPERRSPPSGRARGRSSRIRISPSQVERDPRCRHPSRRGPGPEADGPAVAPGASRTQGPRRGGSARHARAGPRNPTGTVDARWGGLVEFRLLGGVGVATGLGELALGPAKRRSVLATLLLRSNTAVPMAQLIDAVWEEEPPAHARTVVQGHVSRLRVLFAEACAEEHDVRLTTRGSAYVMEMPNGLLDAHRFEELVRRGQQEETPGQRAARLRDALGLWRGPALTGTVPSTSLTAAAQALEETRLATVEQLAESYGLLGDLSQGVALLKAEVAAYPLRESLTTALMVMLYRAGRQSDALERYDRTRCLLAEELGVSPGPAMRAAYEGILRGDLLGDRPPAAMPRGLVVESSREEPHRGRSTHVRTSGHGLRSTGGTGTEAPVIRATRTAEAVRSPGPVRPDASRRTRPTMPHDEPARRPVPHDEPGRRTEAHHGPSGRASAHDESPRLVEAYEEPTRRADAHDEPARPEEASTGGPAGRSAPPRPAPDAERDGHPIPRLLPRGARGFHGRAGELAGIDAATGEGAVALVTGAAGVGKSALALHWAHRHQHRFPDGTLFADLRGFGEDPVQPDEVLREFLMALGVRPRALPESAARAAALYRELTADRELLVVLDDVRNADQVRRLLPSGPRSAVLVTSRLRLSGLIVEGLARPVPLGLLGPDDAVGLLASAVGAERVAAEPDAAARLVRLCDGLPLALRITAAQLVTQPNWRLADLAAELADEQRRLSLLSLDDSGDAGVAAALGLTVQGLPPGTARLFALLGSLPGTDLDRYTAAALSDGDPVTAGRALDRLAGAHLVTEYVPGRYALHELVRLYARGLPGDRNALVRVLDHHIATALRATAASAPEDQPCCTLPDGAYAPPPGASSATARTPCGGTWRSGRTSPPPSRRPAPPVTTTGHGAWSSCSGRTSPGTSATAGCPCSNRPWTRPCSSTTRTPRPAYGPSWAGCSWRRDACRRPSGNWSRLPRSRRGPGTRPARRRPSSTWRSRWNATATWGRPSPTPPAPSS</sequence>
<keyword evidence="4 6" id="KW-0238">DNA-binding</keyword>
<feature type="compositionally biased region" description="Polar residues" evidence="7">
    <location>
        <begin position="926"/>
        <end position="939"/>
    </location>
</feature>
<dbReference type="Proteomes" id="UP001250858">
    <property type="component" value="Chromosome"/>
</dbReference>
<dbReference type="SUPFAM" id="SSF46894">
    <property type="entry name" value="C-terminal effector domain of the bipartite response regulators"/>
    <property type="match status" value="1"/>
</dbReference>
<dbReference type="SUPFAM" id="SSF52540">
    <property type="entry name" value="P-loop containing nucleoside triphosphate hydrolases"/>
    <property type="match status" value="1"/>
</dbReference>
<feature type="compositionally biased region" description="Pro residues" evidence="7">
    <location>
        <begin position="906"/>
        <end position="916"/>
    </location>
</feature>
<comment type="similarity">
    <text evidence="1">Belongs to the AfsR/DnrI/RedD regulatory family.</text>
</comment>
<dbReference type="InterPro" id="IPR005158">
    <property type="entry name" value="BTAD"/>
</dbReference>
<feature type="region of interest" description="Disordered" evidence="7">
    <location>
        <begin position="370"/>
        <end position="528"/>
    </location>
</feature>
<feature type="compositionally biased region" description="Basic and acidic residues" evidence="7">
    <location>
        <begin position="431"/>
        <end position="454"/>
    </location>
</feature>
<keyword evidence="10" id="KW-1185">Reference proteome</keyword>
<dbReference type="PROSITE" id="PS51755">
    <property type="entry name" value="OMPR_PHOB"/>
    <property type="match status" value="1"/>
</dbReference>
<reference evidence="9 10" key="1">
    <citation type="submission" date="2023-09" db="EMBL/GenBank/DDBJ databases">
        <title>Complete genome of Streptomyces roseicoloratus T14.</title>
        <authorList>
            <person name="Bashizi T."/>
            <person name="Kim M.-J."/>
            <person name="Lee G."/>
            <person name="Tagele S.B."/>
            <person name="Shin J.-H."/>
        </authorList>
    </citation>
    <scope>NUCLEOTIDE SEQUENCE [LARGE SCALE GENOMIC DNA]</scope>
    <source>
        <strain evidence="9 10">T14</strain>
    </source>
</reference>
<dbReference type="PANTHER" id="PTHR35807">
    <property type="entry name" value="TRANSCRIPTIONAL REGULATOR REDD-RELATED"/>
    <property type="match status" value="1"/>
</dbReference>
<feature type="compositionally biased region" description="Low complexity" evidence="7">
    <location>
        <begin position="492"/>
        <end position="502"/>
    </location>
</feature>
<dbReference type="InterPro" id="IPR027417">
    <property type="entry name" value="P-loop_NTPase"/>
</dbReference>
<keyword evidence="3" id="KW-0805">Transcription regulation</keyword>
<evidence type="ECO:0000256" key="4">
    <source>
        <dbReference type="ARBA" id="ARBA00023125"/>
    </source>
</evidence>
<keyword evidence="2" id="KW-0902">Two-component regulatory system</keyword>
<keyword evidence="5" id="KW-0804">Transcription</keyword>
<feature type="region of interest" description="Disordered" evidence="7">
    <location>
        <begin position="979"/>
        <end position="1030"/>
    </location>
</feature>
<evidence type="ECO:0000313" key="9">
    <source>
        <dbReference type="EMBL" id="WMX43823.1"/>
    </source>
</evidence>
<evidence type="ECO:0000313" key="10">
    <source>
        <dbReference type="Proteomes" id="UP001250858"/>
    </source>
</evidence>
<feature type="domain" description="OmpR/PhoB-type" evidence="8">
    <location>
        <begin position="99"/>
        <end position="203"/>
    </location>
</feature>
<dbReference type="Gene3D" id="3.40.50.300">
    <property type="entry name" value="P-loop containing nucleotide triphosphate hydrolases"/>
    <property type="match status" value="1"/>
</dbReference>
<dbReference type="EMBL" id="CP133762">
    <property type="protein sequence ID" value="WMX43823.1"/>
    <property type="molecule type" value="Genomic_DNA"/>
</dbReference>
<accession>A0ABY9RPY8</accession>
<gene>
    <name evidence="9" type="ORF">RGF97_01615</name>
</gene>
<evidence type="ECO:0000256" key="7">
    <source>
        <dbReference type="SAM" id="MobiDB-lite"/>
    </source>
</evidence>
<dbReference type="InterPro" id="IPR001867">
    <property type="entry name" value="OmpR/PhoB-type_DNA-bd"/>
</dbReference>
<dbReference type="CDD" id="cd15831">
    <property type="entry name" value="BTAD"/>
    <property type="match status" value="1"/>
</dbReference>
<dbReference type="Pfam" id="PF13401">
    <property type="entry name" value="AAA_22"/>
    <property type="match status" value="1"/>
</dbReference>
<evidence type="ECO:0000256" key="3">
    <source>
        <dbReference type="ARBA" id="ARBA00023015"/>
    </source>
</evidence>
<feature type="compositionally biased region" description="Basic and acidic residues" evidence="7">
    <location>
        <begin position="475"/>
        <end position="491"/>
    </location>
</feature>
<evidence type="ECO:0000256" key="5">
    <source>
        <dbReference type="ARBA" id="ARBA00023163"/>
    </source>
</evidence>
<evidence type="ECO:0000256" key="6">
    <source>
        <dbReference type="PROSITE-ProRule" id="PRU01091"/>
    </source>
</evidence>
<dbReference type="InterPro" id="IPR036388">
    <property type="entry name" value="WH-like_DNA-bd_sf"/>
</dbReference>
<feature type="compositionally biased region" description="Basic residues" evidence="7">
    <location>
        <begin position="989"/>
        <end position="1004"/>
    </location>
</feature>
<dbReference type="Gene3D" id="1.10.10.10">
    <property type="entry name" value="Winged helix-like DNA-binding domain superfamily/Winged helix DNA-binding domain"/>
    <property type="match status" value="1"/>
</dbReference>
<dbReference type="InterPro" id="IPR011990">
    <property type="entry name" value="TPR-like_helical_dom_sf"/>
</dbReference>